<keyword evidence="1" id="KW-1133">Transmembrane helix</keyword>
<proteinExistence type="predicted"/>
<dbReference type="Proteomes" id="UP001169574">
    <property type="component" value="Unassembled WGS sequence"/>
</dbReference>
<dbReference type="EMBL" id="ABLGCN030000004">
    <property type="protein sequence ID" value="EMM7458008.1"/>
    <property type="molecule type" value="Genomic_DNA"/>
</dbReference>
<gene>
    <name evidence="2" type="ORF">P7U51_002520</name>
</gene>
<dbReference type="AlphaFoldDB" id="A0AAN4EXH5"/>
<sequence>MIGLITKIIEFGIGYFTKKKVIEKEVQVTNAKGQVEINKIEIEKSSFHWRNALGFVLTMIVAYNWLIVPLLDVFGIVVIQVPLGELLTILQIMIGGV</sequence>
<name>A0AAN4EXH5_CITFR</name>
<evidence type="ECO:0000313" key="3">
    <source>
        <dbReference type="Proteomes" id="UP001169574"/>
    </source>
</evidence>
<evidence type="ECO:0000313" key="2">
    <source>
        <dbReference type="EMBL" id="EMM7458008.1"/>
    </source>
</evidence>
<accession>A0AAN4EXH5</accession>
<keyword evidence="1" id="KW-0812">Transmembrane</keyword>
<keyword evidence="1" id="KW-0472">Membrane</keyword>
<organism evidence="2 3">
    <name type="scientific">Citrobacter freundii</name>
    <dbReference type="NCBI Taxonomy" id="546"/>
    <lineage>
        <taxon>Bacteria</taxon>
        <taxon>Pseudomonadati</taxon>
        <taxon>Pseudomonadota</taxon>
        <taxon>Gammaproteobacteria</taxon>
        <taxon>Enterobacterales</taxon>
        <taxon>Enterobacteriaceae</taxon>
        <taxon>Citrobacter</taxon>
        <taxon>Citrobacter freundii complex</taxon>
    </lineage>
</organism>
<dbReference type="RefSeq" id="WP_213180731.1">
    <property type="nucleotide sequence ID" value="NZ_CP140972.1"/>
</dbReference>
<evidence type="ECO:0000256" key="1">
    <source>
        <dbReference type="SAM" id="Phobius"/>
    </source>
</evidence>
<comment type="caution">
    <text evidence="2">The sequence shown here is derived from an EMBL/GenBank/DDBJ whole genome shotgun (WGS) entry which is preliminary data.</text>
</comment>
<feature type="transmembrane region" description="Helical" evidence="1">
    <location>
        <begin position="49"/>
        <end position="67"/>
    </location>
</feature>
<protein>
    <submittedName>
        <fullName evidence="2">Uncharacterized protein</fullName>
    </submittedName>
</protein>
<reference evidence="2" key="1">
    <citation type="submission" date="2024-02" db="EMBL/GenBank/DDBJ databases">
        <authorList>
            <consortium name="Clinical and Environmental Microbiology Branch: Whole genome sequencing antimicrobial resistance pathogens in the healthcare setting"/>
        </authorList>
    </citation>
    <scope>NUCLEOTIDE SEQUENCE</scope>
    <source>
        <strain evidence="2">Whole organism</strain>
    </source>
</reference>
<feature type="transmembrane region" description="Helical" evidence="1">
    <location>
        <begin position="73"/>
        <end position="94"/>
    </location>
</feature>